<keyword evidence="4" id="KW-1015">Disulfide bond</keyword>
<evidence type="ECO:0000256" key="6">
    <source>
        <dbReference type="SAM" id="MobiDB-lite"/>
    </source>
</evidence>
<dbReference type="InterPro" id="IPR012336">
    <property type="entry name" value="Thioredoxin-like_fold"/>
</dbReference>
<dbReference type="RefSeq" id="WP_053084916.1">
    <property type="nucleotide sequence ID" value="NZ_CP091865.1"/>
</dbReference>
<evidence type="ECO:0000256" key="4">
    <source>
        <dbReference type="ARBA" id="ARBA00023157"/>
    </source>
</evidence>
<comment type="similarity">
    <text evidence="1">Belongs to the thioredoxin family. DsbA subfamily.</text>
</comment>
<dbReference type="Pfam" id="PF13462">
    <property type="entry name" value="Thioredoxin_4"/>
    <property type="match status" value="1"/>
</dbReference>
<evidence type="ECO:0000256" key="5">
    <source>
        <dbReference type="ARBA" id="ARBA00023284"/>
    </source>
</evidence>
<feature type="domain" description="Thioredoxin" evidence="7">
    <location>
        <begin position="94"/>
        <end position="306"/>
    </location>
</feature>
<protein>
    <submittedName>
        <fullName evidence="8">Thioredoxin domain-containing protein</fullName>
    </submittedName>
</protein>
<dbReference type="PANTHER" id="PTHR13887">
    <property type="entry name" value="GLUTATHIONE S-TRANSFERASE KAPPA"/>
    <property type="match status" value="1"/>
</dbReference>
<evidence type="ECO:0000313" key="9">
    <source>
        <dbReference type="Proteomes" id="UP001226160"/>
    </source>
</evidence>
<evidence type="ECO:0000313" key="8">
    <source>
        <dbReference type="EMBL" id="MDK4326559.1"/>
    </source>
</evidence>
<feature type="compositionally biased region" description="Low complexity" evidence="6">
    <location>
        <begin position="57"/>
        <end position="77"/>
    </location>
</feature>
<proteinExistence type="inferred from homology"/>
<organism evidence="8 9">
    <name type="scientific">Corynebacterium propinquum</name>
    <dbReference type="NCBI Taxonomy" id="43769"/>
    <lineage>
        <taxon>Bacteria</taxon>
        <taxon>Bacillati</taxon>
        <taxon>Actinomycetota</taxon>
        <taxon>Actinomycetes</taxon>
        <taxon>Mycobacteriales</taxon>
        <taxon>Corynebacteriaceae</taxon>
        <taxon>Corynebacterium</taxon>
    </lineage>
</organism>
<evidence type="ECO:0000256" key="1">
    <source>
        <dbReference type="ARBA" id="ARBA00005791"/>
    </source>
</evidence>
<feature type="region of interest" description="Disordered" evidence="6">
    <location>
        <begin position="37"/>
        <end position="118"/>
    </location>
</feature>
<feature type="compositionally biased region" description="Basic and acidic residues" evidence="6">
    <location>
        <begin position="83"/>
        <end position="95"/>
    </location>
</feature>
<dbReference type="InterPro" id="IPR013766">
    <property type="entry name" value="Thioredoxin_domain"/>
</dbReference>
<dbReference type="PANTHER" id="PTHR13887:SF14">
    <property type="entry name" value="DISULFIDE BOND FORMATION PROTEIN D"/>
    <property type="match status" value="1"/>
</dbReference>
<gene>
    <name evidence="8" type="ORF">QPX54_08600</name>
</gene>
<keyword evidence="5" id="KW-0676">Redox-active center</keyword>
<sequence length="319" mass="34640">MSSSRNAFQRKPALLWTLIALVVALAVLIVVAVVRSGDDDSPSASDQDAVHGPQAPDSANSGSASKSSANSGSDAASHNGEYSPEKARELAEKVEPGTNFAQPKSPDATVIGPGKEITSNDDILNVHRRNALDPFAMGALDAPVVLSEFSDFECPFCTRFAVETAPKLKEKFVDTGLLRIEWNDLPVNGPHAETGAQAGRAAGKQGKFYEFHDVLYNNTYDNQSGGHPGYDLDDYLRFAEEAGIKDLEQFRSEIENEQYRDVVRQALHYASSIGMRGTPAFIVGDRFISGAQPYEVFEDEIYRQLAKVADGTVPRPESQ</sequence>
<dbReference type="AlphaFoldDB" id="A0AAP4F8C5"/>
<dbReference type="Gene3D" id="3.40.30.10">
    <property type="entry name" value="Glutaredoxin"/>
    <property type="match status" value="1"/>
</dbReference>
<dbReference type="EMBL" id="JASNVP010000007">
    <property type="protein sequence ID" value="MDK4326559.1"/>
    <property type="molecule type" value="Genomic_DNA"/>
</dbReference>
<evidence type="ECO:0000256" key="2">
    <source>
        <dbReference type="ARBA" id="ARBA00022729"/>
    </source>
</evidence>
<dbReference type="GO" id="GO:0016491">
    <property type="term" value="F:oxidoreductase activity"/>
    <property type="evidence" value="ECO:0007669"/>
    <property type="project" value="UniProtKB-KW"/>
</dbReference>
<dbReference type="Proteomes" id="UP001226160">
    <property type="component" value="Unassembled WGS sequence"/>
</dbReference>
<comment type="caution">
    <text evidence="8">The sequence shown here is derived from an EMBL/GenBank/DDBJ whole genome shotgun (WGS) entry which is preliminary data.</text>
</comment>
<evidence type="ECO:0000256" key="3">
    <source>
        <dbReference type="ARBA" id="ARBA00023002"/>
    </source>
</evidence>
<reference evidence="8" key="1">
    <citation type="submission" date="2023-05" db="EMBL/GenBank/DDBJ databases">
        <title>Metabolic capabilities are highly conserved among human nasal-associated Corynebacterium species in pangenomic analyses.</title>
        <authorList>
            <person name="Tran T.H."/>
            <person name="Roberts A.Q."/>
            <person name="Escapa I.F."/>
            <person name="Gao W."/>
            <person name="Conlan S."/>
            <person name="Kong H."/>
            <person name="Segre J.A."/>
            <person name="Kelly M.S."/>
            <person name="Lemon K.P."/>
        </authorList>
    </citation>
    <scope>NUCLEOTIDE SEQUENCE</scope>
    <source>
        <strain evidence="8">KPL2654</strain>
    </source>
</reference>
<keyword evidence="3" id="KW-0560">Oxidoreductase</keyword>
<name>A0AAP4F8C5_9CORY</name>
<dbReference type="SUPFAM" id="SSF52833">
    <property type="entry name" value="Thioredoxin-like"/>
    <property type="match status" value="1"/>
</dbReference>
<evidence type="ECO:0000259" key="7">
    <source>
        <dbReference type="PROSITE" id="PS51352"/>
    </source>
</evidence>
<dbReference type="PROSITE" id="PS51352">
    <property type="entry name" value="THIOREDOXIN_2"/>
    <property type="match status" value="1"/>
</dbReference>
<keyword evidence="2" id="KW-0732">Signal</keyword>
<dbReference type="InterPro" id="IPR036249">
    <property type="entry name" value="Thioredoxin-like_sf"/>
</dbReference>
<accession>A0AAP4F8C5</accession>